<dbReference type="EMBL" id="MVGT01000539">
    <property type="protein sequence ID" value="OVA16371.1"/>
    <property type="molecule type" value="Genomic_DNA"/>
</dbReference>
<name>A0A200R117_MACCD</name>
<dbReference type="InParanoid" id="A0A200R117"/>
<evidence type="ECO:0000313" key="2">
    <source>
        <dbReference type="Proteomes" id="UP000195402"/>
    </source>
</evidence>
<evidence type="ECO:0000313" key="1">
    <source>
        <dbReference type="EMBL" id="OVA16371.1"/>
    </source>
</evidence>
<dbReference type="Proteomes" id="UP000195402">
    <property type="component" value="Unassembled WGS sequence"/>
</dbReference>
<dbReference type="Gene3D" id="1.10.340.70">
    <property type="match status" value="1"/>
</dbReference>
<accession>A0A200R117</accession>
<comment type="caution">
    <text evidence="1">The sequence shown here is derived from an EMBL/GenBank/DDBJ whole genome shotgun (WGS) entry which is preliminary data.</text>
</comment>
<sequence>MLTIWLWENQALKDADWRKPIIATLSLAPAQRNIRDKTARKFILLHGILYYRATDGALARCLGDEESAQVLQQVHEVTCGLTLGLTQGRHLQCLGYYWCTMSR</sequence>
<dbReference type="OrthoDB" id="101614at2759"/>
<organism evidence="1 2">
    <name type="scientific">Macleaya cordata</name>
    <name type="common">Five-seeded plume-poppy</name>
    <name type="synonym">Bocconia cordata</name>
    <dbReference type="NCBI Taxonomy" id="56857"/>
    <lineage>
        <taxon>Eukaryota</taxon>
        <taxon>Viridiplantae</taxon>
        <taxon>Streptophyta</taxon>
        <taxon>Embryophyta</taxon>
        <taxon>Tracheophyta</taxon>
        <taxon>Spermatophyta</taxon>
        <taxon>Magnoliopsida</taxon>
        <taxon>Ranunculales</taxon>
        <taxon>Papaveraceae</taxon>
        <taxon>Papaveroideae</taxon>
        <taxon>Macleaya</taxon>
    </lineage>
</organism>
<keyword evidence="2" id="KW-1185">Reference proteome</keyword>
<dbReference type="AlphaFoldDB" id="A0A200R117"/>
<proteinExistence type="predicted"/>
<reference evidence="1 2" key="1">
    <citation type="journal article" date="2017" name="Mol. Plant">
        <title>The Genome of Medicinal Plant Macleaya cordata Provides New Insights into Benzylisoquinoline Alkaloids Metabolism.</title>
        <authorList>
            <person name="Liu X."/>
            <person name="Liu Y."/>
            <person name="Huang P."/>
            <person name="Ma Y."/>
            <person name="Qing Z."/>
            <person name="Tang Q."/>
            <person name="Cao H."/>
            <person name="Cheng P."/>
            <person name="Zheng Y."/>
            <person name="Yuan Z."/>
            <person name="Zhou Y."/>
            <person name="Liu J."/>
            <person name="Tang Z."/>
            <person name="Zhuo Y."/>
            <person name="Zhang Y."/>
            <person name="Yu L."/>
            <person name="Huang J."/>
            <person name="Yang P."/>
            <person name="Peng Q."/>
            <person name="Zhang J."/>
            <person name="Jiang W."/>
            <person name="Zhang Z."/>
            <person name="Lin K."/>
            <person name="Ro D.K."/>
            <person name="Chen X."/>
            <person name="Xiong X."/>
            <person name="Shang Y."/>
            <person name="Huang S."/>
            <person name="Zeng J."/>
        </authorList>
    </citation>
    <scope>NUCLEOTIDE SEQUENCE [LARGE SCALE GENOMIC DNA]</scope>
    <source>
        <strain evidence="2">cv. BLH2017</strain>
        <tissue evidence="1">Root</tissue>
    </source>
</reference>
<gene>
    <name evidence="1" type="ORF">BVC80_7887g1</name>
</gene>
<protein>
    <submittedName>
        <fullName evidence="1">Uncharacterized protein</fullName>
    </submittedName>
</protein>